<dbReference type="Pfam" id="PF05380">
    <property type="entry name" value="Peptidase_A17"/>
    <property type="match status" value="1"/>
</dbReference>
<keyword evidence="1" id="KW-1185">Reference proteome</keyword>
<proteinExistence type="predicted"/>
<evidence type="ECO:0000313" key="1">
    <source>
        <dbReference type="Proteomes" id="UP000694865"/>
    </source>
</evidence>
<gene>
    <name evidence="2" type="primary">LOC102803619</name>
</gene>
<dbReference type="InterPro" id="IPR043502">
    <property type="entry name" value="DNA/RNA_pol_sf"/>
</dbReference>
<dbReference type="Proteomes" id="UP000694865">
    <property type="component" value="Unplaced"/>
</dbReference>
<dbReference type="SUPFAM" id="SSF56672">
    <property type="entry name" value="DNA/RNA polymerases"/>
    <property type="match status" value="1"/>
</dbReference>
<dbReference type="PANTHER" id="PTHR47331">
    <property type="entry name" value="PHD-TYPE DOMAIN-CONTAINING PROTEIN"/>
    <property type="match status" value="1"/>
</dbReference>
<dbReference type="GeneID" id="102803619"/>
<dbReference type="RefSeq" id="XP_006820019.1">
    <property type="nucleotide sequence ID" value="XM_006819956.1"/>
</dbReference>
<protein>
    <submittedName>
        <fullName evidence="2">Uncharacterized protein LOC102803619</fullName>
    </submittedName>
</protein>
<feature type="non-terminal residue" evidence="2">
    <location>
        <position position="1"/>
    </location>
</feature>
<reference evidence="2" key="1">
    <citation type="submission" date="2025-08" db="UniProtKB">
        <authorList>
            <consortium name="RefSeq"/>
        </authorList>
    </citation>
    <scope>IDENTIFICATION</scope>
    <source>
        <tissue evidence="2">Testes</tissue>
    </source>
</reference>
<evidence type="ECO:0000313" key="2">
    <source>
        <dbReference type="RefSeq" id="XP_006820019.1"/>
    </source>
</evidence>
<name>A0ABM0MJ28_SACKO</name>
<sequence length="450" mass="51374">NNIYVDNVVSGTNTETEALSYYNEANQLMQSAGFKLRSWSSNCDSVRSLSDTDDSLNPDSNVNVLGIRWITDSDELTYPEKTISLQDNIITKRTVVRTAACLYDPIGYLSPVHIRAKLFIQELWKEKVNWDDTLSEDMNRKWSGIVSDLNAATNTKLKRLYFPKSDEQCTNNEYQLHVFADASDKAYGAAVYLRRNDQTALVIAKTRVAPLKPEVSLPRLELMASLIGARLMNFVLEAFKSRLSFAKCVLWSDSQIVIHWLNSNKRLPVFIANRVKEIKELLRCATIKYCPIRDNPADLLTRGISTHKLQTSDIWWNGPHWLQQGDWPVCDLFDNAMNHVSVTNNAHTGNENTETTPENAQTAPTIGIQHIVDAGRFGSLDKLLCVTALVLRFITRLKRQNPRNAGTPDADEIKEAEKLWIHDIQLEKYYTEIQSFQPCFNEKEENWALW</sequence>
<dbReference type="PANTHER" id="PTHR47331:SF4">
    <property type="entry name" value="PEPTIDASE S1 DOMAIN-CONTAINING PROTEIN"/>
    <property type="match status" value="1"/>
</dbReference>
<accession>A0ABM0MJ28</accession>
<organism evidence="1 2">
    <name type="scientific">Saccoglossus kowalevskii</name>
    <name type="common">Acorn worm</name>
    <dbReference type="NCBI Taxonomy" id="10224"/>
    <lineage>
        <taxon>Eukaryota</taxon>
        <taxon>Metazoa</taxon>
        <taxon>Hemichordata</taxon>
        <taxon>Enteropneusta</taxon>
        <taxon>Harrimaniidae</taxon>
        <taxon>Saccoglossus</taxon>
    </lineage>
</organism>
<dbReference type="InterPro" id="IPR008042">
    <property type="entry name" value="Retrotrans_Pao"/>
</dbReference>